<dbReference type="Gene3D" id="1.10.101.10">
    <property type="entry name" value="PGBD-like superfamily/PGBD"/>
    <property type="match status" value="1"/>
</dbReference>
<dbReference type="CDD" id="cd14686">
    <property type="entry name" value="bZIP"/>
    <property type="match status" value="1"/>
</dbReference>
<keyword evidence="2" id="KW-0812">Transmembrane</keyword>
<keyword evidence="1" id="KW-0175">Coiled coil</keyword>
<dbReference type="SUPFAM" id="SSF47090">
    <property type="entry name" value="PGBD-like"/>
    <property type="match status" value="1"/>
</dbReference>
<feature type="transmembrane region" description="Helical" evidence="2">
    <location>
        <begin position="7"/>
        <end position="26"/>
    </location>
</feature>
<protein>
    <submittedName>
        <fullName evidence="4">Spore cortex-lytic enzyme</fullName>
    </submittedName>
</protein>
<dbReference type="InterPro" id="IPR002477">
    <property type="entry name" value="Peptidoglycan-bd-like"/>
</dbReference>
<dbReference type="InterPro" id="IPR036366">
    <property type="entry name" value="PGBDSf"/>
</dbReference>
<feature type="domain" description="Peptidoglycan binding-like" evidence="3">
    <location>
        <begin position="115"/>
        <end position="171"/>
    </location>
</feature>
<accession>A0A0F9YF07</accession>
<evidence type="ECO:0000313" key="4">
    <source>
        <dbReference type="EMBL" id="KKP29968.1"/>
    </source>
</evidence>
<dbReference type="EMBL" id="LBOG01000006">
    <property type="protein sequence ID" value="KKP29968.1"/>
    <property type="molecule type" value="Genomic_DNA"/>
</dbReference>
<keyword evidence="2" id="KW-0472">Membrane</keyword>
<evidence type="ECO:0000256" key="1">
    <source>
        <dbReference type="SAM" id="Coils"/>
    </source>
</evidence>
<evidence type="ECO:0000313" key="5">
    <source>
        <dbReference type="Proteomes" id="UP000034934"/>
    </source>
</evidence>
<dbReference type="AlphaFoldDB" id="A0A0F9YF07"/>
<comment type="caution">
    <text evidence="4">The sequence shown here is derived from an EMBL/GenBank/DDBJ whole genome shotgun (WGS) entry which is preliminary data.</text>
</comment>
<gene>
    <name evidence="4" type="ORF">UR19_C0006G0031</name>
</gene>
<dbReference type="Proteomes" id="UP000034934">
    <property type="component" value="Unassembled WGS sequence"/>
</dbReference>
<evidence type="ECO:0000256" key="2">
    <source>
        <dbReference type="SAM" id="Phobius"/>
    </source>
</evidence>
<sequence>MIDKLKFILFFIVVLVLVGLIGYWSVITIQSGSEFKTNQKIEQLEQEKEDLEKQVEDLSDELITLQSQIVVEKPVEEQKEPTPEPTESTTYKNQKLINELQKLITDNVYMKLKSSGTRVGTVQNFLNVYNKTSNKIDNSYGVSTQKAVASFQKDQGLTADGQAGSSTFTKMITWLKKQG</sequence>
<dbReference type="Pfam" id="PF01471">
    <property type="entry name" value="PG_binding_1"/>
    <property type="match status" value="1"/>
</dbReference>
<dbReference type="InterPro" id="IPR036365">
    <property type="entry name" value="PGBD-like_sf"/>
</dbReference>
<keyword evidence="2" id="KW-1133">Transmembrane helix</keyword>
<name>A0A0F9YF07_9BACT</name>
<evidence type="ECO:0000259" key="3">
    <source>
        <dbReference type="Pfam" id="PF01471"/>
    </source>
</evidence>
<reference evidence="4 5" key="1">
    <citation type="journal article" date="2015" name="Nature">
        <title>rRNA introns, odd ribosomes, and small enigmatic genomes across a large radiation of phyla.</title>
        <authorList>
            <person name="Brown C.T."/>
            <person name="Hug L.A."/>
            <person name="Thomas B.C."/>
            <person name="Sharon I."/>
            <person name="Castelle C.J."/>
            <person name="Singh A."/>
            <person name="Wilkins M.J."/>
            <person name="Williams K.H."/>
            <person name="Banfield J.F."/>
        </authorList>
    </citation>
    <scope>NUCLEOTIDE SEQUENCE [LARGE SCALE GENOMIC DNA]</scope>
</reference>
<organism evidence="4 5">
    <name type="scientific">Candidatus Nomurabacteria bacterium GW2011_GWF1_31_48</name>
    <dbReference type="NCBI Taxonomy" id="1618767"/>
    <lineage>
        <taxon>Bacteria</taxon>
        <taxon>Candidatus Nomuraibacteriota</taxon>
    </lineage>
</organism>
<feature type="coiled-coil region" evidence="1">
    <location>
        <begin position="34"/>
        <end position="68"/>
    </location>
</feature>
<proteinExistence type="predicted"/>